<dbReference type="AlphaFoldDB" id="A0A7R9F753"/>
<organism evidence="1">
    <name type="scientific">Timema bartmani</name>
    <dbReference type="NCBI Taxonomy" id="61472"/>
    <lineage>
        <taxon>Eukaryota</taxon>
        <taxon>Metazoa</taxon>
        <taxon>Ecdysozoa</taxon>
        <taxon>Arthropoda</taxon>
        <taxon>Hexapoda</taxon>
        <taxon>Insecta</taxon>
        <taxon>Pterygota</taxon>
        <taxon>Neoptera</taxon>
        <taxon>Polyneoptera</taxon>
        <taxon>Phasmatodea</taxon>
        <taxon>Timematodea</taxon>
        <taxon>Timematoidea</taxon>
        <taxon>Timematidae</taxon>
        <taxon>Timema</taxon>
    </lineage>
</organism>
<gene>
    <name evidence="1" type="ORF">TBIB3V08_LOCUS10198</name>
</gene>
<reference evidence="1" key="1">
    <citation type="submission" date="2020-11" db="EMBL/GenBank/DDBJ databases">
        <authorList>
            <person name="Tran Van P."/>
        </authorList>
    </citation>
    <scope>NUCLEOTIDE SEQUENCE</scope>
</reference>
<protein>
    <submittedName>
        <fullName evidence="1">Uncharacterized protein</fullName>
    </submittedName>
</protein>
<evidence type="ECO:0000313" key="1">
    <source>
        <dbReference type="EMBL" id="CAD7447898.1"/>
    </source>
</evidence>
<name>A0A7R9F753_9NEOP</name>
<accession>A0A7R9F753</accession>
<sequence>MEGETSVKIEPEKDLKYNLHQEEKFEIKSEVDLQIKSEEGFKEEFNDYQQPECWPGPTTFLPIKEELSSEIDLQIKSEKGLREELNYYQQAECLPAPFLPIKEELPVERQSADTSQVKCIESQDGKSVSKHERKYNHTECKAENCSEHSLGSGYCLAHGGIYYQKVCNVENCPGRGKHGEYITFMFGGIKLEDVN</sequence>
<dbReference type="EMBL" id="OD569368">
    <property type="protein sequence ID" value="CAD7447898.1"/>
    <property type="molecule type" value="Genomic_DNA"/>
</dbReference>
<proteinExistence type="predicted"/>